<dbReference type="AlphaFoldDB" id="V9E0A0"/>
<evidence type="ECO:0000313" key="2">
    <source>
        <dbReference type="EMBL" id="ETI31963.1"/>
    </source>
</evidence>
<feature type="region of interest" description="Disordered" evidence="1">
    <location>
        <begin position="180"/>
        <end position="236"/>
    </location>
</feature>
<feature type="compositionally biased region" description="Basic and acidic residues" evidence="1">
    <location>
        <begin position="214"/>
        <end position="232"/>
    </location>
</feature>
<proteinExistence type="predicted"/>
<name>V9E0A0_PHYNI</name>
<sequence length="259" mass="29663">MASLLNDRQFEQEQTEGRSLQTYRFPMPKQGGDHERPVETCHKPTQRVAVADVMCETSYRSLQLDLMPDIEVSWLAQSTLRMLAQVPHQCPQVNQVVGPKLPNLANASVLHLVYLELLRVELRLVSGMRSRSHHREVLPTITATDWLTRREPELVDVVELWPTLLSARLKIKSVLVKRVQQKTTPDSAGHTQREGAHRSTRRRQAQRQTGALEKQVRSSGREARRRTREEQKPGAFAHAASLRANCHSWYNARGLGREY</sequence>
<reference evidence="2 3" key="1">
    <citation type="submission" date="2013-11" db="EMBL/GenBank/DDBJ databases">
        <title>The Genome Sequence of Phytophthora parasitica P1569.</title>
        <authorList>
            <consortium name="The Broad Institute Genomics Platform"/>
            <person name="Russ C."/>
            <person name="Tyler B."/>
            <person name="Panabieres F."/>
            <person name="Shan W."/>
            <person name="Tripathy S."/>
            <person name="Grunwald N."/>
            <person name="Machado M."/>
            <person name="Johnson C.S."/>
            <person name="Arredondo F."/>
            <person name="Hong C."/>
            <person name="Coffey M."/>
            <person name="Young S.K."/>
            <person name="Zeng Q."/>
            <person name="Gargeya S."/>
            <person name="Fitzgerald M."/>
            <person name="Abouelleil A."/>
            <person name="Alvarado L."/>
            <person name="Chapman S.B."/>
            <person name="Gainer-Dewar J."/>
            <person name="Goldberg J."/>
            <person name="Griggs A."/>
            <person name="Gujja S."/>
            <person name="Hansen M."/>
            <person name="Howarth C."/>
            <person name="Imamovic A."/>
            <person name="Ireland A."/>
            <person name="Larimer J."/>
            <person name="McCowan C."/>
            <person name="Murphy C."/>
            <person name="Pearson M."/>
            <person name="Poon T.W."/>
            <person name="Priest M."/>
            <person name="Roberts A."/>
            <person name="Saif S."/>
            <person name="Shea T."/>
            <person name="Sykes S."/>
            <person name="Wortman J."/>
            <person name="Nusbaum C."/>
            <person name="Birren B."/>
        </authorList>
    </citation>
    <scope>NUCLEOTIDE SEQUENCE [LARGE SCALE GENOMIC DNA]</scope>
    <source>
        <strain evidence="2 3">P1569</strain>
    </source>
</reference>
<comment type="caution">
    <text evidence="2">The sequence shown here is derived from an EMBL/GenBank/DDBJ whole genome shotgun (WGS) entry which is preliminary data.</text>
</comment>
<feature type="region of interest" description="Disordered" evidence="1">
    <location>
        <begin position="1"/>
        <end position="37"/>
    </location>
</feature>
<protein>
    <submittedName>
        <fullName evidence="2">Uncharacterized protein</fullName>
    </submittedName>
</protein>
<dbReference type="Proteomes" id="UP000018721">
    <property type="component" value="Unassembled WGS sequence"/>
</dbReference>
<gene>
    <name evidence="2" type="ORF">F443_21144</name>
</gene>
<keyword evidence="3" id="KW-1185">Reference proteome</keyword>
<dbReference type="HOGENOM" id="CLU_1075488_0_0_1"/>
<feature type="compositionally biased region" description="Polar residues" evidence="1">
    <location>
        <begin position="181"/>
        <end position="190"/>
    </location>
</feature>
<dbReference type="EMBL" id="ANIZ01003713">
    <property type="protein sequence ID" value="ETI31963.1"/>
    <property type="molecule type" value="Genomic_DNA"/>
</dbReference>
<evidence type="ECO:0000256" key="1">
    <source>
        <dbReference type="SAM" id="MobiDB-lite"/>
    </source>
</evidence>
<accession>V9E0A0</accession>
<evidence type="ECO:0000313" key="3">
    <source>
        <dbReference type="Proteomes" id="UP000018721"/>
    </source>
</evidence>
<organism evidence="2 3">
    <name type="scientific">Phytophthora nicotianae P1569</name>
    <dbReference type="NCBI Taxonomy" id="1317065"/>
    <lineage>
        <taxon>Eukaryota</taxon>
        <taxon>Sar</taxon>
        <taxon>Stramenopiles</taxon>
        <taxon>Oomycota</taxon>
        <taxon>Peronosporomycetes</taxon>
        <taxon>Peronosporales</taxon>
        <taxon>Peronosporaceae</taxon>
        <taxon>Phytophthora</taxon>
    </lineage>
</organism>